<dbReference type="InterPro" id="IPR035892">
    <property type="entry name" value="C2_domain_sf"/>
</dbReference>
<dbReference type="OrthoDB" id="1068731at2759"/>
<dbReference type="Pfam" id="PF00168">
    <property type="entry name" value="C2"/>
    <property type="match status" value="1"/>
</dbReference>
<protein>
    <recommendedName>
        <fullName evidence="2">C2 domain-containing protein</fullName>
    </recommendedName>
</protein>
<dbReference type="AlphaFoldDB" id="A0A5N6R203"/>
<dbReference type="PANTHER" id="PTHR32246">
    <property type="entry name" value="INGRESSION PROTEIN FIC1"/>
    <property type="match status" value="1"/>
</dbReference>
<dbReference type="InterPro" id="IPR044750">
    <property type="entry name" value="C2_SRC2/BAP"/>
</dbReference>
<proteinExistence type="predicted"/>
<dbReference type="SUPFAM" id="SSF49562">
    <property type="entry name" value="C2 domain (Calcium/lipid-binding domain, CaLB)"/>
    <property type="match status" value="1"/>
</dbReference>
<dbReference type="Gene3D" id="2.60.40.150">
    <property type="entry name" value="C2 domain"/>
    <property type="match status" value="1"/>
</dbReference>
<sequence>MDLSSIELKVISARDLKGFNFFQKLSVYAVVRLVNEEVKKKPEQQQLQRQKTPVDRVGDRNPEWNHEMHFDLKDLLLPDDRNHLFLRFDLLSEGIVFGNNTVGEVQVPVFKDLIDDESNGAMRFVSYQVRSRDGKPNGVLNFSYKVIKNGKTNKEVVKSDALKVGSFSKEKVDYPRVEVENRAGDICYPSLVLDDVVSPRIRLPSPKSYNWTPGSPPSPPAGVSYHPYPSIQQIPGVYWYKPESMGYGNALAPSLCGYSGGGASNVQRWG</sequence>
<name>A0A5N6R203_9ROSI</name>
<evidence type="ECO:0000313" key="4">
    <source>
        <dbReference type="Proteomes" id="UP000327013"/>
    </source>
</evidence>
<gene>
    <name evidence="3" type="ORF">FH972_009470</name>
</gene>
<feature type="domain" description="C2" evidence="2">
    <location>
        <begin position="1"/>
        <end position="122"/>
    </location>
</feature>
<evidence type="ECO:0000313" key="3">
    <source>
        <dbReference type="EMBL" id="KAE8023809.1"/>
    </source>
</evidence>
<dbReference type="CDD" id="cd04051">
    <property type="entry name" value="C2_SRC2_like"/>
    <property type="match status" value="1"/>
</dbReference>
<keyword evidence="4" id="KW-1185">Reference proteome</keyword>
<evidence type="ECO:0000259" key="2">
    <source>
        <dbReference type="PROSITE" id="PS50004"/>
    </source>
</evidence>
<dbReference type="InterPro" id="IPR000008">
    <property type="entry name" value="C2_dom"/>
</dbReference>
<dbReference type="PROSITE" id="PS50004">
    <property type="entry name" value="C2"/>
    <property type="match status" value="1"/>
</dbReference>
<dbReference type="PANTHER" id="PTHR32246:SF28">
    <property type="entry name" value="C2 DOMAIN-CONTAINING PROTEIN"/>
    <property type="match status" value="1"/>
</dbReference>
<reference evidence="3 4" key="1">
    <citation type="submission" date="2019-06" db="EMBL/GenBank/DDBJ databases">
        <title>A chromosomal-level reference genome of Carpinus fangiana (Coryloideae, Betulaceae).</title>
        <authorList>
            <person name="Yang X."/>
            <person name="Wang Z."/>
            <person name="Zhang L."/>
            <person name="Hao G."/>
            <person name="Liu J."/>
            <person name="Yang Y."/>
        </authorList>
    </citation>
    <scope>NUCLEOTIDE SEQUENCE [LARGE SCALE GENOMIC DNA]</scope>
    <source>
        <strain evidence="3">Cfa_2016G</strain>
        <tissue evidence="3">Leaf</tissue>
    </source>
</reference>
<feature type="region of interest" description="Disordered" evidence="1">
    <location>
        <begin position="41"/>
        <end position="60"/>
    </location>
</feature>
<accession>A0A5N6R203</accession>
<dbReference type="EMBL" id="CM017323">
    <property type="protein sequence ID" value="KAE8023809.1"/>
    <property type="molecule type" value="Genomic_DNA"/>
</dbReference>
<organism evidence="3 4">
    <name type="scientific">Carpinus fangiana</name>
    <dbReference type="NCBI Taxonomy" id="176857"/>
    <lineage>
        <taxon>Eukaryota</taxon>
        <taxon>Viridiplantae</taxon>
        <taxon>Streptophyta</taxon>
        <taxon>Embryophyta</taxon>
        <taxon>Tracheophyta</taxon>
        <taxon>Spermatophyta</taxon>
        <taxon>Magnoliopsida</taxon>
        <taxon>eudicotyledons</taxon>
        <taxon>Gunneridae</taxon>
        <taxon>Pentapetalae</taxon>
        <taxon>rosids</taxon>
        <taxon>fabids</taxon>
        <taxon>Fagales</taxon>
        <taxon>Betulaceae</taxon>
        <taxon>Carpinus</taxon>
    </lineage>
</organism>
<dbReference type="SMART" id="SM00239">
    <property type="entry name" value="C2"/>
    <property type="match status" value="1"/>
</dbReference>
<evidence type="ECO:0000256" key="1">
    <source>
        <dbReference type="SAM" id="MobiDB-lite"/>
    </source>
</evidence>
<dbReference type="GO" id="GO:0006952">
    <property type="term" value="P:defense response"/>
    <property type="evidence" value="ECO:0007669"/>
    <property type="project" value="InterPro"/>
</dbReference>
<dbReference type="Proteomes" id="UP000327013">
    <property type="component" value="Chromosome 3"/>
</dbReference>